<dbReference type="PANTHER" id="PTHR34148">
    <property type="entry name" value="ADENOSYLCOBINAMIDE-GDP RIBAZOLETRANSFERASE"/>
    <property type="match status" value="1"/>
</dbReference>
<keyword evidence="21" id="KW-1185">Reference proteome</keyword>
<evidence type="ECO:0000256" key="13">
    <source>
        <dbReference type="ARBA" id="ARBA00023136"/>
    </source>
</evidence>
<evidence type="ECO:0000256" key="11">
    <source>
        <dbReference type="ARBA" id="ARBA00022842"/>
    </source>
</evidence>
<evidence type="ECO:0000256" key="8">
    <source>
        <dbReference type="ARBA" id="ARBA00022573"/>
    </source>
</evidence>
<evidence type="ECO:0000256" key="9">
    <source>
        <dbReference type="ARBA" id="ARBA00022679"/>
    </source>
</evidence>
<evidence type="ECO:0000256" key="17">
    <source>
        <dbReference type="ARBA" id="ARBA00048623"/>
    </source>
</evidence>
<dbReference type="RefSeq" id="WP_237264169.1">
    <property type="nucleotide sequence ID" value="NZ_AP024202.1"/>
</dbReference>
<feature type="transmembrane region" description="Helical" evidence="19">
    <location>
        <begin position="223"/>
        <end position="243"/>
    </location>
</feature>
<sequence>MKPFWLALQFMSRLPTPQFDSISAQEMGRSIQFFPIVGLIVGSVLVASAQLHFFLPNEIVAGLVLAVWAWVTGALHLDGLADTADGWLGGVGNQQRALEIMKDSRIGTGGGVALVIILLLKWLALTYLIVAQSWLWLLFIPLIARVAAIGLMPFTPYVSLQGLAEEMVLNLNRWGVFVWLGLVLLVLIWLAWPLALGLIGVWLWMRWLMIRITGGMTGDTAGAMTEVMELAMMIGLIAFLGLANS</sequence>
<evidence type="ECO:0000256" key="14">
    <source>
        <dbReference type="ARBA" id="ARBA00025228"/>
    </source>
</evidence>
<proteinExistence type="inferred from homology"/>
<comment type="catalytic activity">
    <reaction evidence="18 19">
        <text>alpha-ribazole 5'-phosphate + adenosylcob(III)inamide-GDP = adenosylcob(III)alamin 5'-phosphate + GMP + H(+)</text>
        <dbReference type="Rhea" id="RHEA:23560"/>
        <dbReference type="ChEBI" id="CHEBI:15378"/>
        <dbReference type="ChEBI" id="CHEBI:57918"/>
        <dbReference type="ChEBI" id="CHEBI:58115"/>
        <dbReference type="ChEBI" id="CHEBI:60487"/>
        <dbReference type="ChEBI" id="CHEBI:60493"/>
        <dbReference type="EC" id="2.7.8.26"/>
    </reaction>
</comment>
<comment type="catalytic activity">
    <reaction evidence="17 19">
        <text>alpha-ribazole + adenosylcob(III)inamide-GDP = adenosylcob(III)alamin + GMP + H(+)</text>
        <dbReference type="Rhea" id="RHEA:16049"/>
        <dbReference type="ChEBI" id="CHEBI:10329"/>
        <dbReference type="ChEBI" id="CHEBI:15378"/>
        <dbReference type="ChEBI" id="CHEBI:18408"/>
        <dbReference type="ChEBI" id="CHEBI:58115"/>
        <dbReference type="ChEBI" id="CHEBI:60487"/>
        <dbReference type="EC" id="2.7.8.26"/>
    </reaction>
</comment>
<protein>
    <recommendedName>
        <fullName evidence="6 19">Adenosylcobinamide-GDP ribazoletransferase</fullName>
        <ecNumber evidence="5 19">2.7.8.26</ecNumber>
    </recommendedName>
    <alternativeName>
        <fullName evidence="16 19">Cobalamin synthase</fullName>
    </alternativeName>
    <alternativeName>
        <fullName evidence="15 19">Cobalamin-5'-phosphate synthase</fullName>
    </alternativeName>
</protein>
<dbReference type="PANTHER" id="PTHR34148:SF1">
    <property type="entry name" value="ADENOSYLCOBINAMIDE-GDP RIBAZOLETRANSFERASE"/>
    <property type="match status" value="1"/>
</dbReference>
<feature type="transmembrane region" description="Helical" evidence="19">
    <location>
        <begin position="134"/>
        <end position="155"/>
    </location>
</feature>
<organism evidence="20 21">
    <name type="scientific">Thiomicrorhabdus immobilis</name>
    <dbReference type="NCBI Taxonomy" id="2791037"/>
    <lineage>
        <taxon>Bacteria</taxon>
        <taxon>Pseudomonadati</taxon>
        <taxon>Pseudomonadota</taxon>
        <taxon>Gammaproteobacteria</taxon>
        <taxon>Thiotrichales</taxon>
        <taxon>Piscirickettsiaceae</taxon>
        <taxon>Thiomicrorhabdus</taxon>
    </lineage>
</organism>
<comment type="cofactor">
    <cofactor evidence="1 19">
        <name>Mg(2+)</name>
        <dbReference type="ChEBI" id="CHEBI:18420"/>
    </cofactor>
</comment>
<keyword evidence="10 19" id="KW-0812">Transmembrane</keyword>
<dbReference type="HAMAP" id="MF_00719">
    <property type="entry name" value="CobS"/>
    <property type="match status" value="1"/>
</dbReference>
<dbReference type="InterPro" id="IPR003805">
    <property type="entry name" value="CobS"/>
</dbReference>
<keyword evidence="11 19" id="KW-0460">Magnesium</keyword>
<evidence type="ECO:0000256" key="10">
    <source>
        <dbReference type="ARBA" id="ARBA00022692"/>
    </source>
</evidence>
<evidence type="ECO:0000256" key="7">
    <source>
        <dbReference type="ARBA" id="ARBA00022475"/>
    </source>
</evidence>
<evidence type="ECO:0000256" key="16">
    <source>
        <dbReference type="ARBA" id="ARBA00032853"/>
    </source>
</evidence>
<comment type="function">
    <text evidence="14 19">Joins adenosylcobinamide-GDP and alpha-ribazole to generate adenosylcobalamin (Ado-cobalamin). Also synthesizes adenosylcobalamin 5'-phosphate from adenosylcobinamide-GDP and alpha-ribazole 5'-phosphate.</text>
</comment>
<dbReference type="Pfam" id="PF02654">
    <property type="entry name" value="CobS"/>
    <property type="match status" value="1"/>
</dbReference>
<evidence type="ECO:0000256" key="5">
    <source>
        <dbReference type="ARBA" id="ARBA00013200"/>
    </source>
</evidence>
<keyword evidence="8 19" id="KW-0169">Cobalamin biosynthesis</keyword>
<evidence type="ECO:0000313" key="21">
    <source>
        <dbReference type="Proteomes" id="UP001054820"/>
    </source>
</evidence>
<feature type="transmembrane region" description="Helical" evidence="19">
    <location>
        <begin position="106"/>
        <end position="128"/>
    </location>
</feature>
<evidence type="ECO:0000256" key="4">
    <source>
        <dbReference type="ARBA" id="ARBA00010561"/>
    </source>
</evidence>
<reference evidence="20" key="1">
    <citation type="journal article" date="2022" name="Arch. Microbiol.">
        <title>Thiomicrorhabdus immobilis sp. nov., a mesophilic sulfur-oxidizing bacterium isolated from sediment of a brackish lake in northern Japan.</title>
        <authorList>
            <person name="Kojima H."/>
            <person name="Mochizuki J."/>
            <person name="Kanda M."/>
            <person name="Watanabe T."/>
            <person name="Fukui M."/>
        </authorList>
    </citation>
    <scope>NUCLEOTIDE SEQUENCE</scope>
    <source>
        <strain evidence="20">Am19</strain>
    </source>
</reference>
<evidence type="ECO:0000256" key="19">
    <source>
        <dbReference type="HAMAP-Rule" id="MF_00719"/>
    </source>
</evidence>
<evidence type="ECO:0000256" key="3">
    <source>
        <dbReference type="ARBA" id="ARBA00004663"/>
    </source>
</evidence>
<feature type="transmembrane region" description="Helical" evidence="19">
    <location>
        <begin position="59"/>
        <end position="77"/>
    </location>
</feature>
<evidence type="ECO:0000313" key="20">
    <source>
        <dbReference type="EMBL" id="BCN93192.1"/>
    </source>
</evidence>
<feature type="transmembrane region" description="Helical" evidence="19">
    <location>
        <begin position="33"/>
        <end position="53"/>
    </location>
</feature>
<evidence type="ECO:0000256" key="18">
    <source>
        <dbReference type="ARBA" id="ARBA00049504"/>
    </source>
</evidence>
<dbReference type="NCBIfam" id="TIGR00317">
    <property type="entry name" value="cobS"/>
    <property type="match status" value="1"/>
</dbReference>
<comment type="similarity">
    <text evidence="4 19">Belongs to the CobS family.</text>
</comment>
<comment type="pathway">
    <text evidence="3 19">Cofactor biosynthesis; adenosylcobalamin biosynthesis; adenosylcobalamin from cob(II)yrinate a,c-diamide: step 7/7.</text>
</comment>
<dbReference type="Proteomes" id="UP001054820">
    <property type="component" value="Chromosome"/>
</dbReference>
<gene>
    <name evidence="19 20" type="primary">cobS</name>
    <name evidence="20" type="ORF">THMIRHAM_09770</name>
</gene>
<name>A0ABN6CZ79_9GAMM</name>
<evidence type="ECO:0000256" key="15">
    <source>
        <dbReference type="ARBA" id="ARBA00032605"/>
    </source>
</evidence>
<evidence type="ECO:0000256" key="12">
    <source>
        <dbReference type="ARBA" id="ARBA00022989"/>
    </source>
</evidence>
<keyword evidence="12 19" id="KW-1133">Transmembrane helix</keyword>
<dbReference type="EC" id="2.7.8.26" evidence="5 19"/>
<keyword evidence="7 19" id="KW-1003">Cell membrane</keyword>
<evidence type="ECO:0000256" key="6">
    <source>
        <dbReference type="ARBA" id="ARBA00015850"/>
    </source>
</evidence>
<evidence type="ECO:0000256" key="1">
    <source>
        <dbReference type="ARBA" id="ARBA00001946"/>
    </source>
</evidence>
<evidence type="ECO:0000256" key="2">
    <source>
        <dbReference type="ARBA" id="ARBA00004651"/>
    </source>
</evidence>
<keyword evidence="9 19" id="KW-0808">Transferase</keyword>
<accession>A0ABN6CZ79</accession>
<comment type="subcellular location">
    <subcellularLocation>
        <location evidence="2 19">Cell membrane</location>
        <topology evidence="2 19">Multi-pass membrane protein</topology>
    </subcellularLocation>
</comment>
<feature type="transmembrane region" description="Helical" evidence="19">
    <location>
        <begin position="176"/>
        <end position="203"/>
    </location>
</feature>
<keyword evidence="13 19" id="KW-0472">Membrane</keyword>
<dbReference type="EMBL" id="AP024202">
    <property type="protein sequence ID" value="BCN93192.1"/>
    <property type="molecule type" value="Genomic_DNA"/>
</dbReference>